<organism evidence="2 3">
    <name type="scientific">Massarina eburnea CBS 473.64</name>
    <dbReference type="NCBI Taxonomy" id="1395130"/>
    <lineage>
        <taxon>Eukaryota</taxon>
        <taxon>Fungi</taxon>
        <taxon>Dikarya</taxon>
        <taxon>Ascomycota</taxon>
        <taxon>Pezizomycotina</taxon>
        <taxon>Dothideomycetes</taxon>
        <taxon>Pleosporomycetidae</taxon>
        <taxon>Pleosporales</taxon>
        <taxon>Massarineae</taxon>
        <taxon>Massarinaceae</taxon>
        <taxon>Massarina</taxon>
    </lineage>
</organism>
<evidence type="ECO:0000256" key="1">
    <source>
        <dbReference type="SAM" id="MobiDB-lite"/>
    </source>
</evidence>
<protein>
    <submittedName>
        <fullName evidence="2">Uncharacterized protein</fullName>
    </submittedName>
</protein>
<feature type="compositionally biased region" description="Basic and acidic residues" evidence="1">
    <location>
        <begin position="168"/>
        <end position="195"/>
    </location>
</feature>
<feature type="region of interest" description="Disordered" evidence="1">
    <location>
        <begin position="436"/>
        <end position="459"/>
    </location>
</feature>
<feature type="compositionally biased region" description="Low complexity" evidence="1">
    <location>
        <begin position="586"/>
        <end position="616"/>
    </location>
</feature>
<dbReference type="OrthoDB" id="5373017at2759"/>
<feature type="compositionally biased region" description="Polar residues" evidence="1">
    <location>
        <begin position="575"/>
        <end position="585"/>
    </location>
</feature>
<gene>
    <name evidence="2" type="ORF">P280DRAFT_489149</name>
</gene>
<accession>A0A6A6S1I7</accession>
<reference evidence="2" key="1">
    <citation type="journal article" date="2020" name="Stud. Mycol.">
        <title>101 Dothideomycetes genomes: a test case for predicting lifestyles and emergence of pathogens.</title>
        <authorList>
            <person name="Haridas S."/>
            <person name="Albert R."/>
            <person name="Binder M."/>
            <person name="Bloem J."/>
            <person name="Labutti K."/>
            <person name="Salamov A."/>
            <person name="Andreopoulos B."/>
            <person name="Baker S."/>
            <person name="Barry K."/>
            <person name="Bills G."/>
            <person name="Bluhm B."/>
            <person name="Cannon C."/>
            <person name="Castanera R."/>
            <person name="Culley D."/>
            <person name="Daum C."/>
            <person name="Ezra D."/>
            <person name="Gonzalez J."/>
            <person name="Henrissat B."/>
            <person name="Kuo A."/>
            <person name="Liang C."/>
            <person name="Lipzen A."/>
            <person name="Lutzoni F."/>
            <person name="Magnuson J."/>
            <person name="Mondo S."/>
            <person name="Nolan M."/>
            <person name="Ohm R."/>
            <person name="Pangilinan J."/>
            <person name="Park H.-J."/>
            <person name="Ramirez L."/>
            <person name="Alfaro M."/>
            <person name="Sun H."/>
            <person name="Tritt A."/>
            <person name="Yoshinaga Y."/>
            <person name="Zwiers L.-H."/>
            <person name="Turgeon B."/>
            <person name="Goodwin S."/>
            <person name="Spatafora J."/>
            <person name="Crous P."/>
            <person name="Grigoriev I."/>
        </authorList>
    </citation>
    <scope>NUCLEOTIDE SEQUENCE</scope>
    <source>
        <strain evidence="2">CBS 473.64</strain>
    </source>
</reference>
<evidence type="ECO:0000313" key="2">
    <source>
        <dbReference type="EMBL" id="KAF2641706.1"/>
    </source>
</evidence>
<dbReference type="AlphaFoldDB" id="A0A6A6S1I7"/>
<dbReference type="EMBL" id="MU006782">
    <property type="protein sequence ID" value="KAF2641706.1"/>
    <property type="molecule type" value="Genomic_DNA"/>
</dbReference>
<dbReference type="Proteomes" id="UP000799753">
    <property type="component" value="Unassembled WGS sequence"/>
</dbReference>
<proteinExistence type="predicted"/>
<keyword evidence="3" id="KW-1185">Reference proteome</keyword>
<sequence>MATNAPYYQMRGSGGGQFTNPTNASFASDAVVAGNYDLAKAATSAGTPPLTSSDAHAHAHAHAHVFAAATTQHQHQNLFAAQHIQDEAGDGDAPVVQSLEEENCHFVELLEAATEAAAGAVHMVDNTLALGDNDGDGDGGGEVSKGKRKRVSSSPPPEGAAAGGDAAAEPKRARVDCSMDPQLHSKEDNARDRSESGSVPPSRESLLNDARAAGLHSAAAIFRRSSENTSRKYARPPMSRLFISLQLTPENFVHLQGQAKAYMLDPAHPERQSCVGNKGKGDTDMVKLRLFNCVRDFLNEGIGDQYFGKNVEKPGESDTLEAARALGQERVSSEDKLVWPEDGNKIISLVTPLLRRMITNERQRIYAIGTRKGGSKKKDFTPMAEDTQVSLDIVHPRQRLEQLQTTFGSPRPHPLAPTQVQTQNLFESSRSHPFAQTQVHGQHLYTPSSSSPIPPITQPAVQDSIMTTHYAESKSAIELFPGEKLTLPTEQSSDPILSKINIFVTKNGHVLRSEKRFTNLSSAPLFHMTWQELNVRVLELVRETVSLYPQLQEELMRETGMEPETLRGLAVAAMQTNQTQGQSNKTTETSAEASDTAPTCSSCSTSTSPQSMKSPSFGPLSTDLPSFKVGAQASKGWVNIKSKEEWKDVKTDLARAMWADRVCCVVVELLP</sequence>
<feature type="region of interest" description="Disordered" evidence="1">
    <location>
        <begin position="575"/>
        <end position="617"/>
    </location>
</feature>
<name>A0A6A6S1I7_9PLEO</name>
<evidence type="ECO:0000313" key="3">
    <source>
        <dbReference type="Proteomes" id="UP000799753"/>
    </source>
</evidence>
<feature type="region of interest" description="Disordered" evidence="1">
    <location>
        <begin position="131"/>
        <end position="204"/>
    </location>
</feature>